<organism evidence="2 3">
    <name type="scientific">Salegentibacter mishustinae</name>
    <dbReference type="NCBI Taxonomy" id="270918"/>
    <lineage>
        <taxon>Bacteria</taxon>
        <taxon>Pseudomonadati</taxon>
        <taxon>Bacteroidota</taxon>
        <taxon>Flavobacteriia</taxon>
        <taxon>Flavobacteriales</taxon>
        <taxon>Flavobacteriaceae</taxon>
        <taxon>Salegentibacter</taxon>
    </lineage>
</organism>
<sequence length="322" mass="37632">MEFRTKIPIKETEPKIDYESKIFLIGSCFVENIGEKLDFYKLQTLQNPFGILFHPLAIATFFRKLKEEKMYAEKDVFQHQERWHCFDAHSALSNPDAEGLLKNLNSALQKAREFLQQSSHLVITLGTAWSYYHLESEQSVANCHKVPQKSFRKELQSTEEIERALNEIVEVVHQINSDAVVIFTVSPVRHIKDGFVENQRSKAHLITAIHNVLENRKSISSLGVRGLYFPSYELMMDELRDYRFYGEDMLHPSQTAINYIWKRFKEAWFSEASLLVLNEVENIQKGLAHRPFNPDSEAHLRFLEKLKSQISALKKQYPHLEF</sequence>
<keyword evidence="3" id="KW-1185">Reference proteome</keyword>
<dbReference type="Pfam" id="PF08885">
    <property type="entry name" value="GSCFA"/>
    <property type="match status" value="1"/>
</dbReference>
<dbReference type="AlphaFoldDB" id="A0A0Q9ZCJ0"/>
<evidence type="ECO:0000313" key="2">
    <source>
        <dbReference type="EMBL" id="KRG30805.1"/>
    </source>
</evidence>
<dbReference type="OrthoDB" id="9807687at2"/>
<dbReference type="SUPFAM" id="SSF52266">
    <property type="entry name" value="SGNH hydrolase"/>
    <property type="match status" value="1"/>
</dbReference>
<dbReference type="InterPro" id="IPR014982">
    <property type="entry name" value="GSCFA"/>
</dbReference>
<reference evidence="2" key="1">
    <citation type="submission" date="2015-10" db="EMBL/GenBank/DDBJ databases">
        <title>Draft genome sequence of Salegentibacter mishustinae KCTC 12263.</title>
        <authorList>
            <person name="Lin W."/>
            <person name="Zheng Q."/>
        </authorList>
    </citation>
    <scope>NUCLEOTIDE SEQUENCE [LARGE SCALE GENOMIC DNA]</scope>
    <source>
        <strain evidence="2">KCTC 12263</strain>
    </source>
</reference>
<dbReference type="RefSeq" id="WP_057480624.1">
    <property type="nucleotide sequence ID" value="NZ_BMWR01000002.1"/>
</dbReference>
<accession>A0A0Q9ZCJ0</accession>
<dbReference type="EMBL" id="LKTP01000001">
    <property type="protein sequence ID" value="KRG30805.1"/>
    <property type="molecule type" value="Genomic_DNA"/>
</dbReference>
<dbReference type="Proteomes" id="UP000051643">
    <property type="component" value="Unassembled WGS sequence"/>
</dbReference>
<gene>
    <name evidence="2" type="ORF">APR42_02785</name>
</gene>
<evidence type="ECO:0000259" key="1">
    <source>
        <dbReference type="Pfam" id="PF08885"/>
    </source>
</evidence>
<name>A0A0Q9ZCJ0_9FLAO</name>
<proteinExistence type="predicted"/>
<dbReference type="STRING" id="270918.APR42_02785"/>
<protein>
    <submittedName>
        <fullName evidence="2">GSCFA domain-containing protein</fullName>
    </submittedName>
</protein>
<feature type="domain" description="GSCFA" evidence="1">
    <location>
        <begin position="21"/>
        <end position="264"/>
    </location>
</feature>
<evidence type="ECO:0000313" key="3">
    <source>
        <dbReference type="Proteomes" id="UP000051643"/>
    </source>
</evidence>
<comment type="caution">
    <text evidence="2">The sequence shown here is derived from an EMBL/GenBank/DDBJ whole genome shotgun (WGS) entry which is preliminary data.</text>
</comment>